<dbReference type="RefSeq" id="WP_006780865.1">
    <property type="nucleotide sequence ID" value="NZ_CP040506.1"/>
</dbReference>
<gene>
    <name evidence="2" type="ORF">HMPREF9473_02887</name>
</gene>
<evidence type="ECO:0000313" key="2">
    <source>
        <dbReference type="EMBL" id="EHI59180.1"/>
    </source>
</evidence>
<protein>
    <recommendedName>
        <fullName evidence="4">GOLD domain-containing protein</fullName>
    </recommendedName>
</protein>
<feature type="chain" id="PRO_5038892072" description="GOLD domain-containing protein" evidence="1">
    <location>
        <begin position="20"/>
        <end position="250"/>
    </location>
</feature>
<evidence type="ECO:0000313" key="3">
    <source>
        <dbReference type="Proteomes" id="UP000005384"/>
    </source>
</evidence>
<keyword evidence="1" id="KW-0732">Signal</keyword>
<dbReference type="AlphaFoldDB" id="G5IHA9"/>
<dbReference type="EMBL" id="ADLN01000075">
    <property type="protein sequence ID" value="EHI59180.1"/>
    <property type="molecule type" value="Genomic_DNA"/>
</dbReference>
<name>G5IHA9_9FIRM</name>
<dbReference type="PATRIC" id="fig|742737.3.peg.2887"/>
<feature type="signal peptide" evidence="1">
    <location>
        <begin position="1"/>
        <end position="19"/>
    </location>
</feature>
<comment type="caution">
    <text evidence="2">The sequence shown here is derived from an EMBL/GenBank/DDBJ whole genome shotgun (WGS) entry which is preliminary data.</text>
</comment>
<dbReference type="HOGENOM" id="CLU_1110224_0_0_9"/>
<organism evidence="2 3">
    <name type="scientific">Hungatella hathewayi WAL-18680</name>
    <dbReference type="NCBI Taxonomy" id="742737"/>
    <lineage>
        <taxon>Bacteria</taxon>
        <taxon>Bacillati</taxon>
        <taxon>Bacillota</taxon>
        <taxon>Clostridia</taxon>
        <taxon>Lachnospirales</taxon>
        <taxon>Lachnospiraceae</taxon>
        <taxon>Hungatella</taxon>
    </lineage>
</organism>
<evidence type="ECO:0008006" key="4">
    <source>
        <dbReference type="Google" id="ProtNLM"/>
    </source>
</evidence>
<sequence>MKKLFSILSVMIIIFSLMGCTPDFNGSRTGNENQLIMEFSTLNTTDSQDLVLETGNFIKAKIDISRGNLSVKIQKDKEEPLYVNDVISGSEEFTIKIEKSGTYTVTVTGKKASGSVSFIAEKVTFSESNENKVWTEENIKNKFSARFNQDAHLEIVDYEVISDYAFERVGAVLLKDIDMGTVEVAFMDSEGYFQKMGISAELASEPEFAYIGNGVVSLKLLTVDGTIYTCEVSFSKENDEIKYTVKDIFD</sequence>
<reference evidence="2 3" key="1">
    <citation type="submission" date="2011-08" db="EMBL/GenBank/DDBJ databases">
        <title>The Genome Sequence of Clostridium hathewayi WAL-18680.</title>
        <authorList>
            <consortium name="The Broad Institute Genome Sequencing Platform"/>
            <person name="Earl A."/>
            <person name="Ward D."/>
            <person name="Feldgarden M."/>
            <person name="Gevers D."/>
            <person name="Finegold S.M."/>
            <person name="Summanen P.H."/>
            <person name="Molitoris D.R."/>
            <person name="Song M."/>
            <person name="Daigneault M."/>
            <person name="Allen-Vercoe E."/>
            <person name="Young S.K."/>
            <person name="Zeng Q."/>
            <person name="Gargeya S."/>
            <person name="Fitzgerald M."/>
            <person name="Haas B."/>
            <person name="Abouelleil A."/>
            <person name="Alvarado L."/>
            <person name="Arachchi H.M."/>
            <person name="Berlin A."/>
            <person name="Brown A."/>
            <person name="Chapman S.B."/>
            <person name="Chen Z."/>
            <person name="Dunbar C."/>
            <person name="Freedman E."/>
            <person name="Gearin G."/>
            <person name="Gellesch M."/>
            <person name="Goldberg J."/>
            <person name="Griggs A."/>
            <person name="Gujja S."/>
            <person name="Heiman D."/>
            <person name="Howarth C."/>
            <person name="Larson L."/>
            <person name="Lui A."/>
            <person name="MacDonald P.J.P."/>
            <person name="Montmayeur A."/>
            <person name="Murphy C."/>
            <person name="Neiman D."/>
            <person name="Pearson M."/>
            <person name="Priest M."/>
            <person name="Roberts A."/>
            <person name="Saif S."/>
            <person name="Shea T."/>
            <person name="Shenoy N."/>
            <person name="Sisk P."/>
            <person name="Stolte C."/>
            <person name="Sykes S."/>
            <person name="Wortman J."/>
            <person name="Nusbaum C."/>
            <person name="Birren B."/>
        </authorList>
    </citation>
    <scope>NUCLEOTIDE SEQUENCE [LARGE SCALE GENOMIC DNA]</scope>
    <source>
        <strain evidence="2 3">WAL-18680</strain>
    </source>
</reference>
<keyword evidence="3" id="KW-1185">Reference proteome</keyword>
<proteinExistence type="predicted"/>
<dbReference type="Proteomes" id="UP000005384">
    <property type="component" value="Unassembled WGS sequence"/>
</dbReference>
<dbReference type="PROSITE" id="PS51257">
    <property type="entry name" value="PROKAR_LIPOPROTEIN"/>
    <property type="match status" value="1"/>
</dbReference>
<accession>G5IHA9</accession>
<evidence type="ECO:0000256" key="1">
    <source>
        <dbReference type="SAM" id="SignalP"/>
    </source>
</evidence>